<dbReference type="Gene3D" id="2.60.40.10">
    <property type="entry name" value="Immunoglobulins"/>
    <property type="match status" value="1"/>
</dbReference>
<feature type="domain" description="Ig-like" evidence="4">
    <location>
        <begin position="47"/>
        <end position="153"/>
    </location>
</feature>
<accession>A0A3B4FWR2</accession>
<dbReference type="GO" id="GO:0002376">
    <property type="term" value="P:immune system process"/>
    <property type="evidence" value="ECO:0007669"/>
    <property type="project" value="UniProtKB-KW"/>
</dbReference>
<dbReference type="GO" id="GO:0007166">
    <property type="term" value="P:cell surface receptor signaling pathway"/>
    <property type="evidence" value="ECO:0007669"/>
    <property type="project" value="TreeGrafter"/>
</dbReference>
<sequence length="194" mass="21974">QNVLNAHDNNNNYRGITIIKLNFIIYYLACFYILCLFLFVVCSAGSPASEQVDQNPANIYTKGEDAKIHCSHSIQRYETILWYKQSEKQLQLLGYMNYDKSNPEAGVNVTMDGGAEKDQNCILTIKDIKASGSGVYFCAARYHSAAHHCTSIQKPKLLGFFFKQNKKQTNNFFIAVRSTLHLESAIIMNVVSQR</sequence>
<feature type="transmembrane region" description="Helical" evidence="3">
    <location>
        <begin position="21"/>
        <end position="41"/>
    </location>
</feature>
<protein>
    <recommendedName>
        <fullName evidence="4">Ig-like domain-containing protein</fullName>
    </recommendedName>
</protein>
<keyword evidence="3" id="KW-0812">Transmembrane</keyword>
<evidence type="ECO:0000256" key="1">
    <source>
        <dbReference type="ARBA" id="ARBA00022729"/>
    </source>
</evidence>
<dbReference type="InterPro" id="IPR036179">
    <property type="entry name" value="Ig-like_dom_sf"/>
</dbReference>
<dbReference type="PROSITE" id="PS50835">
    <property type="entry name" value="IG_LIKE"/>
    <property type="match status" value="1"/>
</dbReference>
<organism evidence="5">
    <name type="scientific">Pundamilia nyererei</name>
    <dbReference type="NCBI Taxonomy" id="303518"/>
    <lineage>
        <taxon>Eukaryota</taxon>
        <taxon>Metazoa</taxon>
        <taxon>Chordata</taxon>
        <taxon>Craniata</taxon>
        <taxon>Vertebrata</taxon>
        <taxon>Euteleostomi</taxon>
        <taxon>Actinopterygii</taxon>
        <taxon>Neopterygii</taxon>
        <taxon>Teleostei</taxon>
        <taxon>Neoteleostei</taxon>
        <taxon>Acanthomorphata</taxon>
        <taxon>Ovalentaria</taxon>
        <taxon>Cichlomorphae</taxon>
        <taxon>Cichliformes</taxon>
        <taxon>Cichlidae</taxon>
        <taxon>African cichlids</taxon>
        <taxon>Pseudocrenilabrinae</taxon>
        <taxon>Haplochromini</taxon>
        <taxon>Pundamilia</taxon>
    </lineage>
</organism>
<dbReference type="Pfam" id="PF07686">
    <property type="entry name" value="V-set"/>
    <property type="match status" value="1"/>
</dbReference>
<dbReference type="InterPro" id="IPR007110">
    <property type="entry name" value="Ig-like_dom"/>
</dbReference>
<dbReference type="PANTHER" id="PTHR23268:SF102">
    <property type="entry name" value="IMMUNOGLOBULIN V-SET DOMAIN-CONTAINING PROTEIN"/>
    <property type="match status" value="1"/>
</dbReference>
<dbReference type="SUPFAM" id="SSF48726">
    <property type="entry name" value="Immunoglobulin"/>
    <property type="match status" value="1"/>
</dbReference>
<proteinExistence type="predicted"/>
<dbReference type="GeneTree" id="ENSGT00990000204043"/>
<dbReference type="GO" id="GO:0005886">
    <property type="term" value="C:plasma membrane"/>
    <property type="evidence" value="ECO:0007669"/>
    <property type="project" value="TreeGrafter"/>
</dbReference>
<reference evidence="5" key="1">
    <citation type="submission" date="2023-09" db="UniProtKB">
        <authorList>
            <consortium name="Ensembl"/>
        </authorList>
    </citation>
    <scope>IDENTIFICATION</scope>
</reference>
<dbReference type="Ensembl" id="ENSPNYT00000014383.1">
    <property type="protein sequence ID" value="ENSPNYP00000014033.1"/>
    <property type="gene ID" value="ENSPNYG00000010659.1"/>
</dbReference>
<keyword evidence="3" id="KW-1133">Transmembrane helix</keyword>
<keyword evidence="3" id="KW-0472">Membrane</keyword>
<dbReference type="AlphaFoldDB" id="A0A3B4FWR2"/>
<dbReference type="InterPro" id="IPR013106">
    <property type="entry name" value="Ig_V-set"/>
</dbReference>
<evidence type="ECO:0000259" key="4">
    <source>
        <dbReference type="PROSITE" id="PS50835"/>
    </source>
</evidence>
<evidence type="ECO:0000256" key="3">
    <source>
        <dbReference type="SAM" id="Phobius"/>
    </source>
</evidence>
<dbReference type="PANTHER" id="PTHR23268">
    <property type="entry name" value="T-CELL RECEPTOR BETA CHAIN"/>
    <property type="match status" value="1"/>
</dbReference>
<evidence type="ECO:0000313" key="5">
    <source>
        <dbReference type="Ensembl" id="ENSPNYP00000014033.1"/>
    </source>
</evidence>
<keyword evidence="1" id="KW-0732">Signal</keyword>
<name>A0A3B4FWR2_9CICH</name>
<evidence type="ECO:0000256" key="2">
    <source>
        <dbReference type="ARBA" id="ARBA00022859"/>
    </source>
</evidence>
<dbReference type="InterPro" id="IPR013783">
    <property type="entry name" value="Ig-like_fold"/>
</dbReference>
<keyword evidence="2" id="KW-0391">Immunity</keyword>
<dbReference type="InterPro" id="IPR050413">
    <property type="entry name" value="TCR_beta_variable"/>
</dbReference>